<evidence type="ECO:0000256" key="7">
    <source>
        <dbReference type="PROSITE-ProRule" id="PRU00042"/>
    </source>
</evidence>
<keyword evidence="10" id="KW-1185">Reference proteome</keyword>
<feature type="domain" description="C2H2-type" evidence="9">
    <location>
        <begin position="595"/>
        <end position="622"/>
    </location>
</feature>
<evidence type="ECO:0000256" key="5">
    <source>
        <dbReference type="ARBA" id="ARBA00022833"/>
    </source>
</evidence>
<feature type="domain" description="C2H2-type" evidence="9">
    <location>
        <begin position="567"/>
        <end position="589"/>
    </location>
</feature>
<keyword evidence="4 7" id="KW-0863">Zinc-finger</keyword>
<evidence type="ECO:0000256" key="2">
    <source>
        <dbReference type="ARBA" id="ARBA00022723"/>
    </source>
</evidence>
<dbReference type="GO" id="GO:0005634">
    <property type="term" value="C:nucleus"/>
    <property type="evidence" value="ECO:0007669"/>
    <property type="project" value="UniProtKB-SubCell"/>
</dbReference>
<dbReference type="Pfam" id="PF13894">
    <property type="entry name" value="zf-C2H2_4"/>
    <property type="match status" value="1"/>
</dbReference>
<dbReference type="SUPFAM" id="SSF57667">
    <property type="entry name" value="beta-beta-alpha zinc fingers"/>
    <property type="match status" value="5"/>
</dbReference>
<dbReference type="InterPro" id="IPR007889">
    <property type="entry name" value="HTH_Psq"/>
</dbReference>
<comment type="subcellular location">
    <subcellularLocation>
        <location evidence="1">Nucleus</location>
    </subcellularLocation>
</comment>
<dbReference type="InterPro" id="IPR009057">
    <property type="entry name" value="Homeodomain-like_sf"/>
</dbReference>
<dbReference type="Pfam" id="PF05225">
    <property type="entry name" value="HTH_psq"/>
    <property type="match status" value="1"/>
</dbReference>
<evidence type="ECO:0000256" key="3">
    <source>
        <dbReference type="ARBA" id="ARBA00022737"/>
    </source>
</evidence>
<evidence type="ECO:0000256" key="8">
    <source>
        <dbReference type="SAM" id="MobiDB-lite"/>
    </source>
</evidence>
<evidence type="ECO:0000313" key="10">
    <source>
        <dbReference type="Proteomes" id="UP000322000"/>
    </source>
</evidence>
<dbReference type="PROSITE" id="PS00028">
    <property type="entry name" value="ZINC_FINGER_C2H2_1"/>
    <property type="match status" value="8"/>
</dbReference>
<dbReference type="GO" id="GO:0000978">
    <property type="term" value="F:RNA polymerase II cis-regulatory region sequence-specific DNA binding"/>
    <property type="evidence" value="ECO:0007669"/>
    <property type="project" value="TreeGrafter"/>
</dbReference>
<keyword evidence="6" id="KW-0539">Nucleus</keyword>
<feature type="domain" description="C2H2-type" evidence="9">
    <location>
        <begin position="397"/>
        <end position="424"/>
    </location>
</feature>
<accession>A0A7E5WTT8</accession>
<proteinExistence type="predicted"/>
<dbReference type="InterPro" id="IPR013087">
    <property type="entry name" value="Znf_C2H2_type"/>
</dbReference>
<dbReference type="GO" id="GO:0008270">
    <property type="term" value="F:zinc ion binding"/>
    <property type="evidence" value="ECO:0007669"/>
    <property type="project" value="UniProtKB-KW"/>
</dbReference>
<keyword evidence="2" id="KW-0479">Metal-binding</keyword>
<dbReference type="GeneID" id="113505461"/>
<dbReference type="GO" id="GO:0001228">
    <property type="term" value="F:DNA-binding transcription activator activity, RNA polymerase II-specific"/>
    <property type="evidence" value="ECO:0007669"/>
    <property type="project" value="TreeGrafter"/>
</dbReference>
<keyword evidence="5" id="KW-0862">Zinc</keyword>
<gene>
    <name evidence="11" type="primary">LOC113505461</name>
</gene>
<evidence type="ECO:0000256" key="1">
    <source>
        <dbReference type="ARBA" id="ARBA00004123"/>
    </source>
</evidence>
<feature type="domain" description="C2H2-type" evidence="9">
    <location>
        <begin position="539"/>
        <end position="566"/>
    </location>
</feature>
<dbReference type="Gene3D" id="3.30.160.60">
    <property type="entry name" value="Classic Zinc Finger"/>
    <property type="match status" value="5"/>
</dbReference>
<keyword evidence="3" id="KW-0677">Repeat</keyword>
<evidence type="ECO:0000256" key="6">
    <source>
        <dbReference type="ARBA" id="ARBA00023242"/>
    </source>
</evidence>
<evidence type="ECO:0000256" key="4">
    <source>
        <dbReference type="ARBA" id="ARBA00022771"/>
    </source>
</evidence>
<dbReference type="Gene3D" id="1.10.10.60">
    <property type="entry name" value="Homeodomain-like"/>
    <property type="match status" value="1"/>
</dbReference>
<dbReference type="PANTHER" id="PTHR24376">
    <property type="entry name" value="ZINC FINGER PROTEIN"/>
    <property type="match status" value="1"/>
</dbReference>
<dbReference type="AlphaFoldDB" id="A0A7E5WTT8"/>
<dbReference type="FunFam" id="3.30.160.60:FF:000446">
    <property type="entry name" value="Zinc finger protein"/>
    <property type="match status" value="1"/>
</dbReference>
<feature type="region of interest" description="Disordered" evidence="8">
    <location>
        <begin position="166"/>
        <end position="200"/>
    </location>
</feature>
<evidence type="ECO:0000259" key="9">
    <source>
        <dbReference type="PROSITE" id="PS50157"/>
    </source>
</evidence>
<reference evidence="11" key="1">
    <citation type="submission" date="2025-08" db="UniProtKB">
        <authorList>
            <consortium name="RefSeq"/>
        </authorList>
    </citation>
    <scope>IDENTIFICATION</scope>
</reference>
<dbReference type="InterPro" id="IPR036236">
    <property type="entry name" value="Znf_C2H2_sf"/>
</dbReference>
<dbReference type="SUPFAM" id="SSF46689">
    <property type="entry name" value="Homeodomain-like"/>
    <property type="match status" value="1"/>
</dbReference>
<dbReference type="Proteomes" id="UP000322000">
    <property type="component" value="Chromosome 26"/>
</dbReference>
<feature type="domain" description="C2H2-type" evidence="9">
    <location>
        <begin position="510"/>
        <end position="538"/>
    </location>
</feature>
<dbReference type="PROSITE" id="PS50157">
    <property type="entry name" value="ZINC_FINGER_C2H2_2"/>
    <property type="match status" value="6"/>
</dbReference>
<dbReference type="SMART" id="SM00355">
    <property type="entry name" value="ZnF_C2H2"/>
    <property type="match status" value="10"/>
</dbReference>
<sequence>MSEVKNEIATYFGRCKCCLSYGYLKNMWTEHQFEGESEVYGEMLVDCFALTWDSSESIDQDQICEQCVNRLRDACDFKKIVLTSQEDFYRQLGDGDDKDTIPKLEDCDEEYLMVYKEADSDTADTADTDTADMDVSVNDASACDEEYEDVEYLEDEVGGDAKEALVATSSTQAQKPKRRRKADTPTDSDDGVKRKWPKRLPKNERFKTYKQYTEENLRQCLEAVRSGEITPNDAARKYNIPKKTICAKMRLEPTDALGTKNTTETSLHQLQNNERTILKKYKDNVRLIITNSNATPIKGRWGIGYGCLYCEYHTQIPAELKEHTTKIHKNDTGKNKVKSVADMIIKLDITDLKCKLCAKEINNLQDFMQHLHLIHKLPINFDINNHIVPFKFKTEQLLCALCDKPFSHFKHLTEHMTDHYPNYKCDECSRQFINLRSQKIHSFRHRIGTFKCMHCPKIFNTRIKVKEHERVIHQNGSKTRKCGYCDEKFMDSVQRTNHEVKVHGIQMPKFECKACGKSFDSQRSLNNHVNHFHLLLRPHICPECGKGFYKKNELKRHSVKHTGLREFQCKVCFKWYGSKRSLTAHSKLHEDRIVLACEYCPKTFKNKNGLVHHIRSQHGNIY</sequence>
<feature type="domain" description="C2H2-type" evidence="9">
    <location>
        <begin position="450"/>
        <end position="478"/>
    </location>
</feature>
<evidence type="ECO:0000313" key="11">
    <source>
        <dbReference type="RefSeq" id="XP_026743964.1"/>
    </source>
</evidence>
<dbReference type="PANTHER" id="PTHR24376:SF216">
    <property type="entry name" value="ZINC FINGER PROTEIN 420-LIKE"/>
    <property type="match status" value="1"/>
</dbReference>
<dbReference type="RefSeq" id="XP_026743964.1">
    <property type="nucleotide sequence ID" value="XM_026888163.1"/>
</dbReference>
<organism evidence="10 11">
    <name type="scientific">Trichoplusia ni</name>
    <name type="common">Cabbage looper</name>
    <dbReference type="NCBI Taxonomy" id="7111"/>
    <lineage>
        <taxon>Eukaryota</taxon>
        <taxon>Metazoa</taxon>
        <taxon>Ecdysozoa</taxon>
        <taxon>Arthropoda</taxon>
        <taxon>Hexapoda</taxon>
        <taxon>Insecta</taxon>
        <taxon>Pterygota</taxon>
        <taxon>Neoptera</taxon>
        <taxon>Endopterygota</taxon>
        <taxon>Lepidoptera</taxon>
        <taxon>Glossata</taxon>
        <taxon>Ditrysia</taxon>
        <taxon>Noctuoidea</taxon>
        <taxon>Noctuidae</taxon>
        <taxon>Plusiinae</taxon>
        <taxon>Trichoplusia</taxon>
    </lineage>
</organism>
<protein>
    <submittedName>
        <fullName evidence="11">Zinc finger protein 551-like isoform X2</fullName>
    </submittedName>
</protein>
<name>A0A7E5WTT8_TRINI</name>
<dbReference type="Pfam" id="PF00096">
    <property type="entry name" value="zf-C2H2"/>
    <property type="match status" value="2"/>
</dbReference>